<feature type="domain" description="RagB/SusD" evidence="7">
    <location>
        <begin position="334"/>
        <end position="475"/>
    </location>
</feature>
<sequence length="477" mass="54378">MKQFSKTYKKYIALLLMAVSFSNCHFLEVDPIGKTTTPVFFSDMDGIRAALPGAYYMMFKYYNGELYVYPDVAGDMLVMPQVDASGDMVDQYNYTSSGDQESGAVGYIWSKIYEALRNVNNILQYEPELRAKFPSSTEELKQIRAQALFLRAMCHFDLCRVYAQPYTYTSDASHLGVPVLLKTPGADENVSRKSVAEVYSQIITDLNNAKSDFGNMARTDAYHVSPIAVPAMLSRVYLYMERWDDVITNATEVIENMSLSKGDDYLAMYNDVNVAGTEAVFRLSGLEKSQWITKFYQSYTSGAIPDDTLLTFFTDPDDIRRKLLVDEYTLLPNCQKYVSKNQGLTDSDKHNDPFVLRVSEMYLNRAEAYLNKNLPDKAAEDIKVIQARALGKDPAEITLEYADNEELARIIEIERIKELCFEGHRLFDITRRKKNLVRSSSTTSSLKFLTYPNDNFILPIPRRELDANKNMQPNPNN</sequence>
<evidence type="ECO:0000313" key="9">
    <source>
        <dbReference type="EMBL" id="BCI62588.1"/>
    </source>
</evidence>
<dbReference type="InterPro" id="IPR012944">
    <property type="entry name" value="SusD_RagB_dom"/>
</dbReference>
<evidence type="ECO:0000256" key="2">
    <source>
        <dbReference type="ARBA" id="ARBA00006275"/>
    </source>
</evidence>
<dbReference type="Gene3D" id="1.25.40.900">
    <property type="match status" value="1"/>
</dbReference>
<dbReference type="GO" id="GO:0009279">
    <property type="term" value="C:cell outer membrane"/>
    <property type="evidence" value="ECO:0007669"/>
    <property type="project" value="UniProtKB-SubCell"/>
</dbReference>
<protein>
    <submittedName>
        <fullName evidence="9">Membrane protein</fullName>
    </submittedName>
</protein>
<organism evidence="9 10">
    <name type="scientific">Coprobacter secundus subsp. similis</name>
    <dbReference type="NCBI Taxonomy" id="2751153"/>
    <lineage>
        <taxon>Bacteria</taxon>
        <taxon>Pseudomonadati</taxon>
        <taxon>Bacteroidota</taxon>
        <taxon>Bacteroidia</taxon>
        <taxon>Bacteroidales</taxon>
        <taxon>Barnesiellaceae</taxon>
        <taxon>Coprobacter</taxon>
    </lineage>
</organism>
<comment type="similarity">
    <text evidence="2">Belongs to the SusD family.</text>
</comment>
<evidence type="ECO:0000256" key="1">
    <source>
        <dbReference type="ARBA" id="ARBA00004442"/>
    </source>
</evidence>
<gene>
    <name evidence="9" type="ORF">Cop2CBH44_09410</name>
</gene>
<keyword evidence="3 6" id="KW-0732">Signal</keyword>
<dbReference type="CDD" id="cd08977">
    <property type="entry name" value="SusD"/>
    <property type="match status" value="1"/>
</dbReference>
<dbReference type="Pfam" id="PF07980">
    <property type="entry name" value="SusD_RagB"/>
    <property type="match status" value="1"/>
</dbReference>
<evidence type="ECO:0000256" key="5">
    <source>
        <dbReference type="ARBA" id="ARBA00023237"/>
    </source>
</evidence>
<proteinExistence type="inferred from homology"/>
<evidence type="ECO:0000256" key="6">
    <source>
        <dbReference type="SAM" id="SignalP"/>
    </source>
</evidence>
<evidence type="ECO:0000259" key="7">
    <source>
        <dbReference type="Pfam" id="PF07980"/>
    </source>
</evidence>
<keyword evidence="5" id="KW-0998">Cell outer membrane</keyword>
<feature type="domain" description="SusD-like N-terminal" evidence="8">
    <location>
        <begin position="70"/>
        <end position="238"/>
    </location>
</feature>
<dbReference type="Gene3D" id="2.20.20.130">
    <property type="match status" value="1"/>
</dbReference>
<accession>A0A7G1HWM2</accession>
<dbReference type="SUPFAM" id="SSF48452">
    <property type="entry name" value="TPR-like"/>
    <property type="match status" value="1"/>
</dbReference>
<keyword evidence="4" id="KW-0472">Membrane</keyword>
<evidence type="ECO:0000256" key="3">
    <source>
        <dbReference type="ARBA" id="ARBA00022729"/>
    </source>
</evidence>
<evidence type="ECO:0000259" key="8">
    <source>
        <dbReference type="Pfam" id="PF14322"/>
    </source>
</evidence>
<comment type="subcellular location">
    <subcellularLocation>
        <location evidence="1">Cell outer membrane</location>
    </subcellularLocation>
</comment>
<dbReference type="EMBL" id="AP023322">
    <property type="protein sequence ID" value="BCI62588.1"/>
    <property type="molecule type" value="Genomic_DNA"/>
</dbReference>
<feature type="chain" id="PRO_5028979300" evidence="6">
    <location>
        <begin position="26"/>
        <end position="477"/>
    </location>
</feature>
<dbReference type="Pfam" id="PF14322">
    <property type="entry name" value="SusD-like_3"/>
    <property type="match status" value="1"/>
</dbReference>
<dbReference type="KEGG" id="copr:Cop2CBH44_09410"/>
<reference evidence="10" key="1">
    <citation type="submission" date="2020-07" db="EMBL/GenBank/DDBJ databases">
        <title>Complete genome sequencing of Coprobacter sp. strain 2CBH44.</title>
        <authorList>
            <person name="Sakamoto M."/>
            <person name="Murakami T."/>
            <person name="Mori H."/>
        </authorList>
    </citation>
    <scope>NUCLEOTIDE SEQUENCE [LARGE SCALE GENOMIC DNA]</scope>
    <source>
        <strain evidence="10">2CBH44</strain>
    </source>
</reference>
<name>A0A7G1HWM2_9BACT</name>
<dbReference type="InterPro" id="IPR033985">
    <property type="entry name" value="SusD-like_N"/>
</dbReference>
<feature type="signal peptide" evidence="6">
    <location>
        <begin position="1"/>
        <end position="25"/>
    </location>
</feature>
<keyword evidence="10" id="KW-1185">Reference proteome</keyword>
<dbReference type="RefSeq" id="WP_021929312.1">
    <property type="nucleotide sequence ID" value="NZ_AP023322.1"/>
</dbReference>
<dbReference type="InterPro" id="IPR011990">
    <property type="entry name" value="TPR-like_helical_dom_sf"/>
</dbReference>
<evidence type="ECO:0000313" key="10">
    <source>
        <dbReference type="Proteomes" id="UP000594042"/>
    </source>
</evidence>
<dbReference type="Gene3D" id="1.25.40.390">
    <property type="match status" value="1"/>
</dbReference>
<dbReference type="Proteomes" id="UP000594042">
    <property type="component" value="Chromosome"/>
</dbReference>
<dbReference type="AlphaFoldDB" id="A0A7G1HWM2"/>
<evidence type="ECO:0000256" key="4">
    <source>
        <dbReference type="ARBA" id="ARBA00023136"/>
    </source>
</evidence>